<keyword evidence="11" id="KW-0479">Metal-binding</keyword>
<comment type="subunit">
    <text evidence="11">Homohexamer.</text>
</comment>
<keyword evidence="8 11" id="KW-1133">Transmembrane helix</keyword>
<keyword evidence="5 11" id="KW-0547">Nucleotide-binding</keyword>
<evidence type="ECO:0000256" key="9">
    <source>
        <dbReference type="ARBA" id="ARBA00023049"/>
    </source>
</evidence>
<dbReference type="GO" id="GO:0008237">
    <property type="term" value="F:metallopeptidase activity"/>
    <property type="evidence" value="ECO:0007669"/>
    <property type="project" value="UniProtKB-KW"/>
</dbReference>
<dbReference type="NCBIfam" id="TIGR01241">
    <property type="entry name" value="FtsH_fam"/>
    <property type="match status" value="1"/>
</dbReference>
<feature type="transmembrane region" description="Helical" evidence="11">
    <location>
        <begin position="114"/>
        <end position="134"/>
    </location>
</feature>
<feature type="binding site" evidence="11">
    <location>
        <position position="505"/>
    </location>
    <ligand>
        <name>Zn(2+)</name>
        <dbReference type="ChEBI" id="CHEBI:29105"/>
        <note>catalytic</note>
    </ligand>
</feature>
<evidence type="ECO:0000256" key="4">
    <source>
        <dbReference type="ARBA" id="ARBA00022692"/>
    </source>
</evidence>
<dbReference type="Pfam" id="PF17862">
    <property type="entry name" value="AAA_lid_3"/>
    <property type="match status" value="1"/>
</dbReference>
<comment type="function">
    <text evidence="11">Acts as a processive, ATP-dependent zinc metallopeptidase for both cytoplasmic and membrane proteins. Plays a role in the quality control of integral membrane proteins.</text>
</comment>
<dbReference type="Pfam" id="PF00004">
    <property type="entry name" value="AAA"/>
    <property type="match status" value="1"/>
</dbReference>
<dbReference type="PROSITE" id="PS00674">
    <property type="entry name" value="AAA"/>
    <property type="match status" value="1"/>
</dbReference>
<evidence type="ECO:0000256" key="7">
    <source>
        <dbReference type="ARBA" id="ARBA00022840"/>
    </source>
</evidence>
<dbReference type="Proteomes" id="UP000783742">
    <property type="component" value="Unassembled WGS sequence"/>
</dbReference>
<dbReference type="CDD" id="cd19501">
    <property type="entry name" value="RecA-like_FtsH"/>
    <property type="match status" value="1"/>
</dbReference>
<dbReference type="InterPro" id="IPR041569">
    <property type="entry name" value="AAA_lid_3"/>
</dbReference>
<evidence type="ECO:0000256" key="3">
    <source>
        <dbReference type="ARBA" id="ARBA00022670"/>
    </source>
</evidence>
<comment type="caution">
    <text evidence="14">The sequence shown here is derived from an EMBL/GenBank/DDBJ whole genome shotgun (WGS) entry which is preliminary data.</text>
</comment>
<dbReference type="PANTHER" id="PTHR23076">
    <property type="entry name" value="METALLOPROTEASE M41 FTSH"/>
    <property type="match status" value="1"/>
</dbReference>
<evidence type="ECO:0000259" key="13">
    <source>
        <dbReference type="SMART" id="SM00382"/>
    </source>
</evidence>
<dbReference type="PANTHER" id="PTHR23076:SF113">
    <property type="entry name" value="ATP-DEPENDENT ZINC METALLOPROTEASE FTSH 1, CHLOROPLASTIC-RELATED"/>
    <property type="match status" value="1"/>
</dbReference>
<keyword evidence="4 11" id="KW-0812">Transmembrane</keyword>
<evidence type="ECO:0000256" key="10">
    <source>
        <dbReference type="ARBA" id="ARBA00023136"/>
    </source>
</evidence>
<keyword evidence="6 11" id="KW-0378">Hydrolase</keyword>
<keyword evidence="10 11" id="KW-0472">Membrane</keyword>
<accession>A0ABS6FFH0</accession>
<comment type="similarity">
    <text evidence="2 11">In the C-terminal section; belongs to the peptidase M41 family.</text>
</comment>
<dbReference type="HAMAP" id="MF_01458">
    <property type="entry name" value="FtsH"/>
    <property type="match status" value="1"/>
</dbReference>
<dbReference type="SMART" id="SM00382">
    <property type="entry name" value="AAA"/>
    <property type="match status" value="1"/>
</dbReference>
<organism evidence="14 15">
    <name type="scientific">Peptoniphilus ovalis</name>
    <dbReference type="NCBI Taxonomy" id="2841503"/>
    <lineage>
        <taxon>Bacteria</taxon>
        <taxon>Bacillati</taxon>
        <taxon>Bacillota</taxon>
        <taxon>Tissierellia</taxon>
        <taxon>Tissierellales</taxon>
        <taxon>Peptoniphilaceae</taxon>
        <taxon>Peptoniphilus</taxon>
    </lineage>
</organism>
<evidence type="ECO:0000256" key="8">
    <source>
        <dbReference type="ARBA" id="ARBA00022989"/>
    </source>
</evidence>
<proteinExistence type="inferred from homology"/>
<sequence>MILLNKKIGGAGFYIVLIIILIATIRFFSPPVNTVEEKTFTQFVQELDSGNIVSVKLQNGVDSIADVKLKDGKTFRTVIPQEAADTFYNDYLKAKNDAGSINVVSTPTKQTSMFLEWIPTFLMLGFLVFFWYRIMQQSGGGSKMNSFGKSKAKLINKEEAKNLVKFKDVAGLEEEKEELSEIVDFLKNPKKFINMGARIPKGVLLVGPPGTGKTYLSKAVAGEAGVPFFIMSGSDFVEMFVGVGASRVRDLFDTAKKNAPCIIFIDEIDAVGRKRGTGLGGGHDEREQTLNQLLVEMDGFGTNEGVIVMAATNRADILDPAILRPGRFDRTVYVGKPDVRARKAILEIHARGKKLADDVDLEIIAKRTPGFTPADLENLMNESALLAARRNDNAISMEDVDEASIKVQAGPAKKSRVVSEKERKLTAVHESGHAIVSRLLPEEDPVHIITIIPRGMAGGFTAYLPEEDISFMTKGKMEASIISLLGGRVAESLVLDDISTGASNDIDRATKIARAMVTHYGMSEKLGPINYDSSENEVFIGRDLGRTQDYSEKTAAEIDAEVAKIINEAYAECKRLLSENLDKLIALSDALLEKETIYSQDFEKIFNGEKLDQDSLDKDESITIKDLSDEAKDIMRRDKDED</sequence>
<evidence type="ECO:0000256" key="12">
    <source>
        <dbReference type="RuleBase" id="RU003651"/>
    </source>
</evidence>
<feature type="binding site" evidence="11">
    <location>
        <begin position="207"/>
        <end position="214"/>
    </location>
    <ligand>
        <name>ATP</name>
        <dbReference type="ChEBI" id="CHEBI:30616"/>
    </ligand>
</feature>
<gene>
    <name evidence="11 14" type="primary">ftsH</name>
    <name evidence="14" type="ORF">KQI68_03580</name>
</gene>
<keyword evidence="7 11" id="KW-0067">ATP-binding</keyword>
<dbReference type="InterPro" id="IPR003593">
    <property type="entry name" value="AAA+_ATPase"/>
</dbReference>
<feature type="binding site" evidence="11">
    <location>
        <position position="429"/>
    </location>
    <ligand>
        <name>Zn(2+)</name>
        <dbReference type="ChEBI" id="CHEBI:29105"/>
        <note>catalytic</note>
    </ligand>
</feature>
<protein>
    <recommendedName>
        <fullName evidence="11">ATP-dependent zinc metalloprotease FtsH</fullName>
        <ecNumber evidence="11">3.4.24.-</ecNumber>
    </recommendedName>
</protein>
<keyword evidence="11" id="KW-0862">Zinc</keyword>
<dbReference type="InterPro" id="IPR005936">
    <property type="entry name" value="FtsH"/>
</dbReference>
<evidence type="ECO:0000256" key="5">
    <source>
        <dbReference type="ARBA" id="ARBA00022741"/>
    </source>
</evidence>
<comment type="cofactor">
    <cofactor evidence="11">
        <name>Zn(2+)</name>
        <dbReference type="ChEBI" id="CHEBI:29105"/>
    </cofactor>
    <text evidence="11">Binds 1 zinc ion per subunit.</text>
</comment>
<evidence type="ECO:0000313" key="15">
    <source>
        <dbReference type="Proteomes" id="UP000783742"/>
    </source>
</evidence>
<name>A0ABS6FFH0_9FIRM</name>
<dbReference type="InterPro" id="IPR011546">
    <property type="entry name" value="Pept_M41_FtsH_extracell"/>
</dbReference>
<feature type="domain" description="AAA+ ATPase" evidence="13">
    <location>
        <begin position="199"/>
        <end position="338"/>
    </location>
</feature>
<keyword evidence="3 11" id="KW-0645">Protease</keyword>
<dbReference type="InterPro" id="IPR000642">
    <property type="entry name" value="Peptidase_M41"/>
</dbReference>
<comment type="subcellular location">
    <subcellularLocation>
        <location evidence="11">Cell membrane</location>
        <topology evidence="11">Multi-pass membrane protein</topology>
        <orientation evidence="11">Cytoplasmic side</orientation>
    </subcellularLocation>
    <subcellularLocation>
        <location evidence="1">Membrane</location>
    </subcellularLocation>
</comment>
<dbReference type="InterPro" id="IPR003960">
    <property type="entry name" value="ATPase_AAA_CS"/>
</dbReference>
<comment type="similarity">
    <text evidence="11">In the central section; belongs to the AAA ATPase family.</text>
</comment>
<evidence type="ECO:0000256" key="1">
    <source>
        <dbReference type="ARBA" id="ARBA00004370"/>
    </source>
</evidence>
<feature type="active site" evidence="11">
    <location>
        <position position="430"/>
    </location>
</feature>
<dbReference type="Pfam" id="PF01434">
    <property type="entry name" value="Peptidase_M41"/>
    <property type="match status" value="1"/>
</dbReference>
<dbReference type="EC" id="3.4.24.-" evidence="11"/>
<dbReference type="InterPro" id="IPR003959">
    <property type="entry name" value="ATPase_AAA_core"/>
</dbReference>
<keyword evidence="9 11" id="KW-0482">Metalloprotease</keyword>
<evidence type="ECO:0000256" key="11">
    <source>
        <dbReference type="HAMAP-Rule" id="MF_01458"/>
    </source>
</evidence>
<reference evidence="14 15" key="1">
    <citation type="submission" date="2021-06" db="EMBL/GenBank/DDBJ databases">
        <authorList>
            <person name="Sun Q."/>
            <person name="Li D."/>
        </authorList>
    </citation>
    <scope>NUCLEOTIDE SEQUENCE [LARGE SCALE GENOMIC DNA]</scope>
    <source>
        <strain evidence="14 15">MSJ-1</strain>
    </source>
</reference>
<keyword evidence="11" id="KW-1003">Cell membrane</keyword>
<dbReference type="Pfam" id="PF06480">
    <property type="entry name" value="FtsH_ext"/>
    <property type="match status" value="1"/>
</dbReference>
<evidence type="ECO:0000313" key="14">
    <source>
        <dbReference type="EMBL" id="MBU5668916.1"/>
    </source>
</evidence>
<comment type="similarity">
    <text evidence="12">Belongs to the AAA ATPase family.</text>
</comment>
<evidence type="ECO:0000256" key="6">
    <source>
        <dbReference type="ARBA" id="ARBA00022801"/>
    </source>
</evidence>
<keyword evidence="15" id="KW-1185">Reference proteome</keyword>
<dbReference type="EMBL" id="JAHLQO010000002">
    <property type="protein sequence ID" value="MBU5668916.1"/>
    <property type="molecule type" value="Genomic_DNA"/>
</dbReference>
<feature type="binding site" evidence="11">
    <location>
        <position position="433"/>
    </location>
    <ligand>
        <name>Zn(2+)</name>
        <dbReference type="ChEBI" id="CHEBI:29105"/>
        <note>catalytic</note>
    </ligand>
</feature>
<feature type="transmembrane region" description="Helical" evidence="11">
    <location>
        <begin position="12"/>
        <end position="29"/>
    </location>
</feature>
<evidence type="ECO:0000256" key="2">
    <source>
        <dbReference type="ARBA" id="ARBA00010044"/>
    </source>
</evidence>